<accession>A0A6M0RGM3</accession>
<feature type="compositionally biased region" description="Basic and acidic residues" evidence="1">
    <location>
        <begin position="63"/>
        <end position="72"/>
    </location>
</feature>
<dbReference type="Proteomes" id="UP000481033">
    <property type="component" value="Unassembled WGS sequence"/>
</dbReference>
<feature type="region of interest" description="Disordered" evidence="1">
    <location>
        <begin position="1"/>
        <end position="72"/>
    </location>
</feature>
<dbReference type="EMBL" id="QXHD01000004">
    <property type="protein sequence ID" value="NEZ55384.1"/>
    <property type="molecule type" value="Genomic_DNA"/>
</dbReference>
<feature type="compositionally biased region" description="Basic and acidic residues" evidence="1">
    <location>
        <begin position="1"/>
        <end position="15"/>
    </location>
</feature>
<name>A0A6M0RGM3_9CYAN</name>
<sequence length="72" mass="8008">MSDPKEQKSDEKITDDQVTSETEAEISEAADNPVAEVSNEAIDESAPEEPLQDDFTDRNPNWTEKDLPTQDA</sequence>
<feature type="compositionally biased region" description="Acidic residues" evidence="1">
    <location>
        <begin position="41"/>
        <end position="54"/>
    </location>
</feature>
<gene>
    <name evidence="2" type="ORF">DXZ20_06775</name>
</gene>
<reference evidence="2 3" key="1">
    <citation type="journal article" date="2020" name="Microb. Ecol.">
        <title>Ecogenomics of the Marine Benthic Filamentous Cyanobacterium Adonisia.</title>
        <authorList>
            <person name="Walter J.M."/>
            <person name="Coutinho F.H."/>
            <person name="Leomil L."/>
            <person name="Hargreaves P.I."/>
            <person name="Campeao M.E."/>
            <person name="Vieira V.V."/>
            <person name="Silva B.S."/>
            <person name="Fistarol G.O."/>
            <person name="Salomon P.S."/>
            <person name="Sawabe T."/>
            <person name="Mino S."/>
            <person name="Hosokawa M."/>
            <person name="Miyashita H."/>
            <person name="Maruyama F."/>
            <person name="van Verk M.C."/>
            <person name="Dutilh B.E."/>
            <person name="Thompson C.C."/>
            <person name="Thompson F.L."/>
        </authorList>
    </citation>
    <scope>NUCLEOTIDE SEQUENCE [LARGE SCALE GENOMIC DNA]</scope>
    <source>
        <strain evidence="2 3">CCMR0081</strain>
    </source>
</reference>
<proteinExistence type="predicted"/>
<evidence type="ECO:0000256" key="1">
    <source>
        <dbReference type="SAM" id="MobiDB-lite"/>
    </source>
</evidence>
<evidence type="ECO:0000313" key="2">
    <source>
        <dbReference type="EMBL" id="NEZ55384.1"/>
    </source>
</evidence>
<dbReference type="AlphaFoldDB" id="A0A6M0RGM3"/>
<evidence type="ECO:0000313" key="3">
    <source>
        <dbReference type="Proteomes" id="UP000481033"/>
    </source>
</evidence>
<organism evidence="2 3">
    <name type="scientific">Adonisia turfae CCMR0081</name>
    <dbReference type="NCBI Taxonomy" id="2292702"/>
    <lineage>
        <taxon>Bacteria</taxon>
        <taxon>Bacillati</taxon>
        <taxon>Cyanobacteriota</taxon>
        <taxon>Adonisia</taxon>
        <taxon>Adonisia turfae</taxon>
    </lineage>
</organism>
<keyword evidence="3" id="KW-1185">Reference proteome</keyword>
<protein>
    <submittedName>
        <fullName evidence="2">Uncharacterized protein</fullName>
    </submittedName>
</protein>
<comment type="caution">
    <text evidence="2">The sequence shown here is derived from an EMBL/GenBank/DDBJ whole genome shotgun (WGS) entry which is preliminary data.</text>
</comment>